<protein>
    <submittedName>
        <fullName evidence="2">DUF4037 domain-containing protein</fullName>
    </submittedName>
</protein>
<evidence type="ECO:0000313" key="3">
    <source>
        <dbReference type="Proteomes" id="UP000515860"/>
    </source>
</evidence>
<feature type="domain" description="DUF4037" evidence="1">
    <location>
        <begin position="126"/>
        <end position="226"/>
    </location>
</feature>
<dbReference type="AlphaFoldDB" id="A0A7G9GFY1"/>
<dbReference type="KEGG" id="whj:H9Q79_05335"/>
<dbReference type="RefSeq" id="WP_118643670.1">
    <property type="nucleotide sequence ID" value="NZ_CP060635.1"/>
</dbReference>
<name>A0A7G9GFY1_9FIRM</name>
<dbReference type="Proteomes" id="UP000515860">
    <property type="component" value="Chromosome"/>
</dbReference>
<accession>A0A7G9GFY1</accession>
<evidence type="ECO:0000259" key="1">
    <source>
        <dbReference type="Pfam" id="PF13228"/>
    </source>
</evidence>
<dbReference type="Pfam" id="PF13228">
    <property type="entry name" value="DUF4037"/>
    <property type="match status" value="1"/>
</dbReference>
<proteinExistence type="predicted"/>
<dbReference type="InterPro" id="IPR025117">
    <property type="entry name" value="DUF4037"/>
</dbReference>
<gene>
    <name evidence="2" type="ORF">H9Q79_05335</name>
</gene>
<sequence>MKGLELSYQYYLEIGRPMLREKFPEYSGRIAAGLAGEGSECLGFDDEISRDHDFGPGFCIWLTESDNERTGRQMQAAYEELPGYFGGFPPRKFTPHGRGRTGVTEISEFYARFIGREQPPGSLRRWLHLPEAGLAAAVSGRVFEDPLGEFTAIRTRLKEYYPEDVRIKKIAACAARMTQTGQYNYGRCMQRRDVVAAGIALSEFIRNAMAMIYLLNRVYAPYYKWMFRGLRELSVLQEARPLLEELSAAAGQEDRWGRDALTEHSPYINLRDEKVVLIEKICRMVVNEWNRQGLSSRTDAFLELHLEGILSRVESPELRNLHVLEG</sequence>
<reference evidence="2 3" key="1">
    <citation type="submission" date="2020-08" db="EMBL/GenBank/DDBJ databases">
        <authorList>
            <person name="Liu C."/>
            <person name="Sun Q."/>
        </authorList>
    </citation>
    <scope>NUCLEOTIDE SEQUENCE [LARGE SCALE GENOMIC DNA]</scope>
    <source>
        <strain evidence="2 3">NSJ-29</strain>
    </source>
</reference>
<dbReference type="EMBL" id="CP060635">
    <property type="protein sequence ID" value="QNM09713.1"/>
    <property type="molecule type" value="Genomic_DNA"/>
</dbReference>
<evidence type="ECO:0000313" key="2">
    <source>
        <dbReference type="EMBL" id="QNM09713.1"/>
    </source>
</evidence>
<organism evidence="2 3">
    <name type="scientific">Wansuia hejianensis</name>
    <dbReference type="NCBI Taxonomy" id="2763667"/>
    <lineage>
        <taxon>Bacteria</taxon>
        <taxon>Bacillati</taxon>
        <taxon>Bacillota</taxon>
        <taxon>Clostridia</taxon>
        <taxon>Lachnospirales</taxon>
        <taxon>Lachnospiraceae</taxon>
        <taxon>Wansuia</taxon>
    </lineage>
</organism>
<keyword evidence="3" id="KW-1185">Reference proteome</keyword>